<name>A0A8H3QS95_9GLOM</name>
<gene>
    <name evidence="1" type="ORF">RCL2_001714600</name>
</gene>
<protein>
    <submittedName>
        <fullName evidence="1">BTB/POZ protein</fullName>
    </submittedName>
</protein>
<reference evidence="1" key="1">
    <citation type="submission" date="2019-10" db="EMBL/GenBank/DDBJ databases">
        <title>Conservation and host-specific expression of non-tandemly repeated heterogenous ribosome RNA gene in arbuscular mycorrhizal fungi.</title>
        <authorList>
            <person name="Maeda T."/>
            <person name="Kobayashi Y."/>
            <person name="Nakagawa T."/>
            <person name="Ezawa T."/>
            <person name="Yamaguchi K."/>
            <person name="Bino T."/>
            <person name="Nishimoto Y."/>
            <person name="Shigenobu S."/>
            <person name="Kawaguchi M."/>
        </authorList>
    </citation>
    <scope>NUCLEOTIDE SEQUENCE</scope>
    <source>
        <strain evidence="1">HR1</strain>
    </source>
</reference>
<dbReference type="AlphaFoldDB" id="A0A8H3QS95"/>
<evidence type="ECO:0000313" key="1">
    <source>
        <dbReference type="EMBL" id="GES90288.1"/>
    </source>
</evidence>
<dbReference type="OrthoDB" id="2390243at2759"/>
<comment type="caution">
    <text evidence="1">The sequence shown here is derived from an EMBL/GenBank/DDBJ whole genome shotgun (WGS) entry which is preliminary data.</text>
</comment>
<dbReference type="Proteomes" id="UP000615446">
    <property type="component" value="Unassembled WGS sequence"/>
</dbReference>
<evidence type="ECO:0000313" key="2">
    <source>
        <dbReference type="Proteomes" id="UP000615446"/>
    </source>
</evidence>
<accession>A0A8H3QS95</accession>
<proteinExistence type="predicted"/>
<dbReference type="EMBL" id="BLAL01000194">
    <property type="protein sequence ID" value="GES90288.1"/>
    <property type="molecule type" value="Genomic_DNA"/>
</dbReference>
<organism evidence="1 2">
    <name type="scientific">Rhizophagus clarus</name>
    <dbReference type="NCBI Taxonomy" id="94130"/>
    <lineage>
        <taxon>Eukaryota</taxon>
        <taxon>Fungi</taxon>
        <taxon>Fungi incertae sedis</taxon>
        <taxon>Mucoromycota</taxon>
        <taxon>Glomeromycotina</taxon>
        <taxon>Glomeromycetes</taxon>
        <taxon>Glomerales</taxon>
        <taxon>Glomeraceae</taxon>
        <taxon>Rhizophagus</taxon>
    </lineage>
</organism>
<sequence>MFLSFRYIYGGFISLDEQETLEILKLLVAADQILLQEHYLQKYLIENKSEWMEQYFELVYRTSFQSNSLLEL</sequence>